<keyword evidence="2" id="KW-1185">Reference proteome</keyword>
<dbReference type="EMBL" id="BQNB010013206">
    <property type="protein sequence ID" value="GJT13155.1"/>
    <property type="molecule type" value="Genomic_DNA"/>
</dbReference>
<accession>A0ABQ5BE82</accession>
<gene>
    <name evidence="1" type="ORF">Tco_0860197</name>
</gene>
<proteinExistence type="predicted"/>
<organism evidence="1 2">
    <name type="scientific">Tanacetum coccineum</name>
    <dbReference type="NCBI Taxonomy" id="301880"/>
    <lineage>
        <taxon>Eukaryota</taxon>
        <taxon>Viridiplantae</taxon>
        <taxon>Streptophyta</taxon>
        <taxon>Embryophyta</taxon>
        <taxon>Tracheophyta</taxon>
        <taxon>Spermatophyta</taxon>
        <taxon>Magnoliopsida</taxon>
        <taxon>eudicotyledons</taxon>
        <taxon>Gunneridae</taxon>
        <taxon>Pentapetalae</taxon>
        <taxon>asterids</taxon>
        <taxon>campanulids</taxon>
        <taxon>Asterales</taxon>
        <taxon>Asteraceae</taxon>
        <taxon>Asteroideae</taxon>
        <taxon>Anthemideae</taxon>
        <taxon>Anthemidinae</taxon>
        <taxon>Tanacetum</taxon>
    </lineage>
</organism>
<protein>
    <submittedName>
        <fullName evidence="1">Uncharacterized protein</fullName>
    </submittedName>
</protein>
<name>A0ABQ5BE82_9ASTR</name>
<reference evidence="1" key="1">
    <citation type="journal article" date="2022" name="Int. J. Mol. Sci.">
        <title>Draft Genome of Tanacetum Coccineum: Genomic Comparison of Closely Related Tanacetum-Family Plants.</title>
        <authorList>
            <person name="Yamashiro T."/>
            <person name="Shiraishi A."/>
            <person name="Nakayama K."/>
            <person name="Satake H."/>
        </authorList>
    </citation>
    <scope>NUCLEOTIDE SEQUENCE</scope>
</reference>
<reference evidence="1" key="2">
    <citation type="submission" date="2022-01" db="EMBL/GenBank/DDBJ databases">
        <authorList>
            <person name="Yamashiro T."/>
            <person name="Shiraishi A."/>
            <person name="Satake H."/>
            <person name="Nakayama K."/>
        </authorList>
    </citation>
    <scope>NUCLEOTIDE SEQUENCE</scope>
</reference>
<evidence type="ECO:0000313" key="2">
    <source>
        <dbReference type="Proteomes" id="UP001151760"/>
    </source>
</evidence>
<evidence type="ECO:0000313" key="1">
    <source>
        <dbReference type="EMBL" id="GJT13155.1"/>
    </source>
</evidence>
<sequence length="95" mass="10759">MILENVNNNVGELVGKEHGKDLLESVLNGPFKYGMVVVPDTSTTPETTRPRTYEDLTNKEKIHEECDIQATNIVLQDFPPDVYTHVNHHTEAKEI</sequence>
<comment type="caution">
    <text evidence="1">The sequence shown here is derived from an EMBL/GenBank/DDBJ whole genome shotgun (WGS) entry which is preliminary data.</text>
</comment>
<dbReference type="Proteomes" id="UP001151760">
    <property type="component" value="Unassembled WGS sequence"/>
</dbReference>